<dbReference type="CDD" id="cd00067">
    <property type="entry name" value="GAL4"/>
    <property type="match status" value="1"/>
</dbReference>
<dbReference type="GO" id="GO:0003677">
    <property type="term" value="F:DNA binding"/>
    <property type="evidence" value="ECO:0007669"/>
    <property type="project" value="InterPro"/>
</dbReference>
<feature type="domain" description="Zn(2)-C6 fungal-type" evidence="7">
    <location>
        <begin position="53"/>
        <end position="82"/>
    </location>
</feature>
<feature type="region of interest" description="Disordered" evidence="6">
    <location>
        <begin position="763"/>
        <end position="799"/>
    </location>
</feature>
<dbReference type="EMBL" id="KV423940">
    <property type="protein sequence ID" value="KZT59497.1"/>
    <property type="molecule type" value="Genomic_DNA"/>
</dbReference>
<dbReference type="GO" id="GO:0005634">
    <property type="term" value="C:nucleus"/>
    <property type="evidence" value="ECO:0007669"/>
    <property type="project" value="UniProtKB-SubCell"/>
</dbReference>
<evidence type="ECO:0000256" key="2">
    <source>
        <dbReference type="ARBA" id="ARBA00022723"/>
    </source>
</evidence>
<dbReference type="Pfam" id="PF00172">
    <property type="entry name" value="Zn_clus"/>
    <property type="match status" value="1"/>
</dbReference>
<evidence type="ECO:0000313" key="9">
    <source>
        <dbReference type="Proteomes" id="UP000076842"/>
    </source>
</evidence>
<comment type="subcellular location">
    <subcellularLocation>
        <location evidence="1">Nucleus</location>
    </subcellularLocation>
</comment>
<dbReference type="Proteomes" id="UP000076842">
    <property type="component" value="Unassembled WGS sequence"/>
</dbReference>
<dbReference type="AlphaFoldDB" id="A0A165HMZ9"/>
<evidence type="ECO:0000256" key="6">
    <source>
        <dbReference type="SAM" id="MobiDB-lite"/>
    </source>
</evidence>
<dbReference type="PANTHER" id="PTHR47338">
    <property type="entry name" value="ZN(II)2CYS6 TRANSCRIPTION FACTOR (EUROFUNG)-RELATED"/>
    <property type="match status" value="1"/>
</dbReference>
<dbReference type="PANTHER" id="PTHR47338:SF5">
    <property type="entry name" value="ZN(II)2CYS6 TRANSCRIPTION FACTOR (EUROFUNG)"/>
    <property type="match status" value="1"/>
</dbReference>
<keyword evidence="4" id="KW-0804">Transcription</keyword>
<feature type="region of interest" description="Disordered" evidence="6">
    <location>
        <begin position="1"/>
        <end position="51"/>
    </location>
</feature>
<dbReference type="GO" id="GO:0006351">
    <property type="term" value="P:DNA-templated transcription"/>
    <property type="evidence" value="ECO:0007669"/>
    <property type="project" value="InterPro"/>
</dbReference>
<name>A0A165HMZ9_9BASI</name>
<evidence type="ECO:0000256" key="3">
    <source>
        <dbReference type="ARBA" id="ARBA00023015"/>
    </source>
</evidence>
<evidence type="ECO:0000256" key="4">
    <source>
        <dbReference type="ARBA" id="ARBA00023163"/>
    </source>
</evidence>
<dbReference type="InterPro" id="IPR050815">
    <property type="entry name" value="TF_fung"/>
</dbReference>
<evidence type="ECO:0000313" key="8">
    <source>
        <dbReference type="EMBL" id="KZT59497.1"/>
    </source>
</evidence>
<dbReference type="InterPro" id="IPR001138">
    <property type="entry name" value="Zn2Cys6_DnaBD"/>
</dbReference>
<dbReference type="SMART" id="SM00906">
    <property type="entry name" value="Fungal_trans"/>
    <property type="match status" value="1"/>
</dbReference>
<dbReference type="STRING" id="1353952.A0A165HMZ9"/>
<dbReference type="InParanoid" id="A0A165HMZ9"/>
<dbReference type="CDD" id="cd12148">
    <property type="entry name" value="fungal_TF_MHR"/>
    <property type="match status" value="1"/>
</dbReference>
<keyword evidence="5" id="KW-0539">Nucleus</keyword>
<organism evidence="8 9">
    <name type="scientific">Calocera cornea HHB12733</name>
    <dbReference type="NCBI Taxonomy" id="1353952"/>
    <lineage>
        <taxon>Eukaryota</taxon>
        <taxon>Fungi</taxon>
        <taxon>Dikarya</taxon>
        <taxon>Basidiomycota</taxon>
        <taxon>Agaricomycotina</taxon>
        <taxon>Dacrymycetes</taxon>
        <taxon>Dacrymycetales</taxon>
        <taxon>Dacrymycetaceae</taxon>
        <taxon>Calocera</taxon>
    </lineage>
</organism>
<dbReference type="PROSITE" id="PS00463">
    <property type="entry name" value="ZN2_CY6_FUNGAL_1"/>
    <property type="match status" value="1"/>
</dbReference>
<evidence type="ECO:0000256" key="1">
    <source>
        <dbReference type="ARBA" id="ARBA00004123"/>
    </source>
</evidence>
<evidence type="ECO:0000256" key="5">
    <source>
        <dbReference type="ARBA" id="ARBA00023242"/>
    </source>
</evidence>
<dbReference type="OrthoDB" id="2123952at2759"/>
<dbReference type="SMART" id="SM00066">
    <property type="entry name" value="GAL4"/>
    <property type="match status" value="1"/>
</dbReference>
<feature type="compositionally biased region" description="Basic and acidic residues" evidence="6">
    <location>
        <begin position="786"/>
        <end position="799"/>
    </location>
</feature>
<accession>A0A165HMZ9</accession>
<gene>
    <name evidence="8" type="ORF">CALCODRAFT_516098</name>
</gene>
<keyword evidence="3" id="KW-0805">Transcription regulation</keyword>
<dbReference type="PROSITE" id="PS50048">
    <property type="entry name" value="ZN2_CY6_FUNGAL_2"/>
    <property type="match status" value="1"/>
</dbReference>
<dbReference type="GO" id="GO:0000981">
    <property type="term" value="F:DNA-binding transcription factor activity, RNA polymerase II-specific"/>
    <property type="evidence" value="ECO:0007669"/>
    <property type="project" value="InterPro"/>
</dbReference>
<dbReference type="SUPFAM" id="SSF57701">
    <property type="entry name" value="Zn2/Cys6 DNA-binding domain"/>
    <property type="match status" value="1"/>
</dbReference>
<protein>
    <recommendedName>
        <fullName evidence="7">Zn(2)-C6 fungal-type domain-containing protein</fullName>
    </recommendedName>
</protein>
<feature type="compositionally biased region" description="Basic and acidic residues" evidence="6">
    <location>
        <begin position="23"/>
        <end position="33"/>
    </location>
</feature>
<dbReference type="Gene3D" id="4.10.240.10">
    <property type="entry name" value="Zn(2)-C6 fungal-type DNA-binding domain"/>
    <property type="match status" value="1"/>
</dbReference>
<reference evidence="8 9" key="1">
    <citation type="journal article" date="2016" name="Mol. Biol. Evol.">
        <title>Comparative Genomics of Early-Diverging Mushroom-Forming Fungi Provides Insights into the Origins of Lignocellulose Decay Capabilities.</title>
        <authorList>
            <person name="Nagy L.G."/>
            <person name="Riley R."/>
            <person name="Tritt A."/>
            <person name="Adam C."/>
            <person name="Daum C."/>
            <person name="Floudas D."/>
            <person name="Sun H."/>
            <person name="Yadav J.S."/>
            <person name="Pangilinan J."/>
            <person name="Larsson K.H."/>
            <person name="Matsuura K."/>
            <person name="Barry K."/>
            <person name="Labutti K."/>
            <person name="Kuo R."/>
            <person name="Ohm R.A."/>
            <person name="Bhattacharya S.S."/>
            <person name="Shirouzu T."/>
            <person name="Yoshinaga Y."/>
            <person name="Martin F.M."/>
            <person name="Grigoriev I.V."/>
            <person name="Hibbett D.S."/>
        </authorList>
    </citation>
    <scope>NUCLEOTIDE SEQUENCE [LARGE SCALE GENOMIC DNA]</scope>
    <source>
        <strain evidence="8 9">HHB12733</strain>
    </source>
</reference>
<dbReference type="Pfam" id="PF04082">
    <property type="entry name" value="Fungal_trans"/>
    <property type="match status" value="1"/>
</dbReference>
<keyword evidence="2" id="KW-0479">Metal-binding</keyword>
<proteinExistence type="predicted"/>
<sequence length="799" mass="89214">MAILNHNHNHSPSIPSMLPGNRPRSDTVDKHTSDDEDVSERRGVRKRKRLSKACDACHKSKRRCDGRSPCANCEFATKTCVYTDSLGRTVAAPHARSEDLVSLLFPRPAPPTQPQTPLRTAPYPQYGMNGARPPASSVYSRPSGGLPTSVLVDNPQALQEEYPWAKVEELVKSLKDVVPNSKVPVDPTIKLELTNIFFTKCTPFNLMIHKPTFLSLLTSGSLPNYILLSVMALAAPFSSHPALRIMSPNRPWQQGEIFAEAARRVLLDRTGNIQLDYTLEVAQALVLLHVHEISMRRSSSANGRCMTMALDILLRFETHRLDAPGGMGESTDPTKSLPSESYRRTFWLIYFVESLCSTFTERPLSFKEGEFAVRLPMKDSRFEIFADAEAPTEFLRPSGQPATEPGAFGYLVRVTSIYTRIYSLIIESENAGMLGNPEARRRLTTQLEECERSLTDWQMKLPLRLRFNEANLRMHIHMYHVAGGFGWAFAYMHALSECSMLAIYEVFDQPPMTRSKQAVANLMIILDWLEPKGRSNIATAWVLMALFQHYDRARMEPDARVQEWCQEFEAQYGVKMDDIRSPAFRQGWMGPRVHAPRIINGQGTPTWPPVVQPLSASTTPRPSLHLGTNHYGYSMGTGQPHSYPGSFPQQRSTHSPYNTMSMDSMPTPTTHWPGEQTLGPLPSLPRIFDRQEVSAMHLSQVSQVPQYGPMSYPDGYLPGPNAISHHHQYPSSHGFRLRTNGLSGSGGLDPLSAATAATDRFTSISPADEHSQPAKRAPVGLGWLADEPRAERKAGSILD</sequence>
<evidence type="ECO:0000259" key="7">
    <source>
        <dbReference type="PROSITE" id="PS50048"/>
    </source>
</evidence>
<dbReference type="InterPro" id="IPR036864">
    <property type="entry name" value="Zn2-C6_fun-type_DNA-bd_sf"/>
</dbReference>
<dbReference type="GO" id="GO:0008270">
    <property type="term" value="F:zinc ion binding"/>
    <property type="evidence" value="ECO:0007669"/>
    <property type="project" value="InterPro"/>
</dbReference>
<dbReference type="InterPro" id="IPR007219">
    <property type="entry name" value="XnlR_reg_dom"/>
</dbReference>
<keyword evidence="9" id="KW-1185">Reference proteome</keyword>